<dbReference type="InterPro" id="IPR011410">
    <property type="entry name" value="NDPK7"/>
</dbReference>
<evidence type="ECO:0000313" key="9">
    <source>
        <dbReference type="Proteomes" id="UP001652625"/>
    </source>
</evidence>
<dbReference type="Gene3D" id="2.30.29.170">
    <property type="match status" value="1"/>
</dbReference>
<feature type="active site" description="Pros-phosphohistidine intermediate" evidence="5">
    <location>
        <position position="354"/>
    </location>
</feature>
<reference evidence="9" key="1">
    <citation type="submission" date="2025-05" db="UniProtKB">
        <authorList>
            <consortium name="RefSeq"/>
        </authorList>
    </citation>
    <scope>NUCLEOTIDE SEQUENCE [LARGE SCALE GENOMIC DNA]</scope>
</reference>
<keyword evidence="2" id="KW-0963">Cytoplasm</keyword>
<dbReference type="PANTHER" id="PTHR43109:SF2">
    <property type="entry name" value="NUCLEOSIDE DIPHOSPHATE KINASE 7"/>
    <property type="match status" value="1"/>
</dbReference>
<evidence type="ECO:0000256" key="7">
    <source>
        <dbReference type="RuleBase" id="RU004013"/>
    </source>
</evidence>
<feature type="binding site" evidence="5">
    <location>
        <position position="146"/>
    </location>
    <ligand>
        <name>ATP</name>
        <dbReference type="ChEBI" id="CHEBI:30616"/>
    </ligand>
</feature>
<evidence type="ECO:0000256" key="6">
    <source>
        <dbReference type="RuleBase" id="RU004011"/>
    </source>
</evidence>
<dbReference type="InterPro" id="IPR006602">
    <property type="entry name" value="DM10_dom"/>
</dbReference>
<feature type="active site" description="Pros-phosphohistidine intermediate" evidence="5">
    <location>
        <position position="207"/>
    </location>
</feature>
<dbReference type="InterPro" id="IPR023005">
    <property type="entry name" value="Nucleoside_diP_kinase_AS"/>
</dbReference>
<feature type="binding site" evidence="5">
    <location>
        <position position="174"/>
    </location>
    <ligand>
        <name>ATP</name>
        <dbReference type="ChEBI" id="CHEBI:30616"/>
    </ligand>
</feature>
<feature type="binding site" evidence="5">
    <location>
        <position position="180"/>
    </location>
    <ligand>
        <name>ATP</name>
        <dbReference type="ChEBI" id="CHEBI:30616"/>
    </ligand>
</feature>
<keyword evidence="4" id="KW-0966">Cell projection</keyword>
<dbReference type="SUPFAM" id="SSF54919">
    <property type="entry name" value="Nucleoside diphosphate kinase, NDK"/>
    <property type="match status" value="2"/>
</dbReference>
<dbReference type="PRINTS" id="PR01243">
    <property type="entry name" value="NUCDPKINASE"/>
</dbReference>
<accession>A0ABM4B8A3</accession>
<comment type="caution">
    <text evidence="5">Lacks conserved residue(s) required for the propagation of feature annotation.</text>
</comment>
<keyword evidence="3" id="KW-0206">Cytoskeleton</keyword>
<name>A0ABM4B8A3_HYDVU</name>
<keyword evidence="7" id="KW-0547">Nucleotide-binding</keyword>
<organism evidence="9 10">
    <name type="scientific">Hydra vulgaris</name>
    <name type="common">Hydra</name>
    <name type="synonym">Hydra attenuata</name>
    <dbReference type="NCBI Taxonomy" id="6087"/>
    <lineage>
        <taxon>Eukaryota</taxon>
        <taxon>Metazoa</taxon>
        <taxon>Cnidaria</taxon>
        <taxon>Hydrozoa</taxon>
        <taxon>Hydroidolina</taxon>
        <taxon>Anthoathecata</taxon>
        <taxon>Aplanulata</taxon>
        <taxon>Hydridae</taxon>
        <taxon>Hydra</taxon>
    </lineage>
</organism>
<feature type="binding site" evidence="5">
    <location>
        <position position="194"/>
    </location>
    <ligand>
        <name>ATP</name>
        <dbReference type="ChEBI" id="CHEBI:30616"/>
    </ligand>
</feature>
<dbReference type="PANTHER" id="PTHR43109">
    <property type="entry name" value="NUCLEOSIDE DIPHOSPHATE KINASE 7"/>
    <property type="match status" value="1"/>
</dbReference>
<dbReference type="InterPro" id="IPR001564">
    <property type="entry name" value="Nucleoside_diP_kinase"/>
</dbReference>
<dbReference type="InterPro" id="IPR037993">
    <property type="entry name" value="NDPk7B"/>
</dbReference>
<comment type="catalytic activity">
    <reaction evidence="7">
        <text>a 2'-deoxyribonucleoside 5'-diphosphate + ATP = a 2'-deoxyribonucleoside 5'-triphosphate + ADP</text>
        <dbReference type="Rhea" id="RHEA:44640"/>
        <dbReference type="ChEBI" id="CHEBI:30616"/>
        <dbReference type="ChEBI" id="CHEBI:61560"/>
        <dbReference type="ChEBI" id="CHEBI:73316"/>
        <dbReference type="ChEBI" id="CHEBI:456216"/>
        <dbReference type="EC" id="2.7.4.6"/>
    </reaction>
</comment>
<dbReference type="Pfam" id="PF00334">
    <property type="entry name" value="NDK"/>
    <property type="match status" value="2"/>
</dbReference>
<evidence type="ECO:0000256" key="5">
    <source>
        <dbReference type="PROSITE-ProRule" id="PRU00706"/>
    </source>
</evidence>
<dbReference type="Pfam" id="PF25364">
    <property type="entry name" value="PH_NDK7_N"/>
    <property type="match status" value="1"/>
</dbReference>
<evidence type="ECO:0000256" key="2">
    <source>
        <dbReference type="ARBA" id="ARBA00022490"/>
    </source>
</evidence>
<evidence type="ECO:0000256" key="1">
    <source>
        <dbReference type="ARBA" id="ARBA00004430"/>
    </source>
</evidence>
<dbReference type="EC" id="2.7.4.6" evidence="7"/>
<reference evidence="10" key="2">
    <citation type="submission" date="2025-08" db="UniProtKB">
        <authorList>
            <consortium name="RefSeq"/>
        </authorList>
    </citation>
    <scope>IDENTIFICATION</scope>
</reference>
<sequence length="375" mass="42631">MSSSDERYAFIAEWYDVNAALIRNYHFLYYQNDSTIEMFDIQNKRVFLKRSKFENLSVKDLYIGSIINVHARQLKLTDYADQLTKNKLEKSRSRTFAMIKPEALIHSGAIISRIYEENFVICQIKKVQLTRADAANFYDEHKGKPFFGELLDYLTSGPVIALELMGEDCVKKWRACLGPTNSLKAKQDAPNSIRAIYGTDGTKNACHGSDSPSSSARELEFFFGPHSPKPKAEFKNCTLCIVKPHAVANNLLGNILSAIQHEGFELSTLQMYRLEKNDAEEFFEIYKGVVSEYCGMVDELCSGNCVAIEITKDENTPTKFREFVGPSDPEIARHLRPHTLRAQFGVDKIKNAVHCTDLPDDGILEVEYFFRILNS</sequence>
<feature type="binding site" evidence="5">
    <location>
        <position position="100"/>
    </location>
    <ligand>
        <name>ATP</name>
        <dbReference type="ChEBI" id="CHEBI:30616"/>
    </ligand>
</feature>
<comment type="similarity">
    <text evidence="5 6">Belongs to the NDK family.</text>
</comment>
<dbReference type="Proteomes" id="UP001652625">
    <property type="component" value="Chromosome 01"/>
</dbReference>
<dbReference type="Gene3D" id="3.30.70.141">
    <property type="entry name" value="Nucleoside diphosphate kinase-like domain"/>
    <property type="match status" value="2"/>
</dbReference>
<evidence type="ECO:0000256" key="3">
    <source>
        <dbReference type="ARBA" id="ARBA00023212"/>
    </source>
</evidence>
<dbReference type="PROSITE" id="PS51336">
    <property type="entry name" value="DM10"/>
    <property type="match status" value="1"/>
</dbReference>
<dbReference type="InterPro" id="IPR057579">
    <property type="entry name" value="DM10_NDK7"/>
</dbReference>
<dbReference type="GeneID" id="100205304"/>
<keyword evidence="7" id="KW-0067">ATP-binding</keyword>
<keyword evidence="7 10" id="KW-0418">Kinase</keyword>
<protein>
    <recommendedName>
        <fullName evidence="7">Nucleoside diphosphate kinase</fullName>
        <ecNumber evidence="7">2.7.4.6</ecNumber>
    </recommendedName>
</protein>
<evidence type="ECO:0000256" key="4">
    <source>
        <dbReference type="ARBA" id="ARBA00023273"/>
    </source>
</evidence>
<evidence type="ECO:0000313" key="10">
    <source>
        <dbReference type="RefSeq" id="XP_065645104.1"/>
    </source>
</evidence>
<dbReference type="InterPro" id="IPR034907">
    <property type="entry name" value="NDK-like_dom"/>
</dbReference>
<dbReference type="SMART" id="SM00676">
    <property type="entry name" value="DM10"/>
    <property type="match status" value="1"/>
</dbReference>
<keyword evidence="7" id="KW-0808">Transferase</keyword>
<dbReference type="CDD" id="cd04412">
    <property type="entry name" value="NDPk7B"/>
    <property type="match status" value="1"/>
</dbReference>
<dbReference type="RefSeq" id="XP_065645104.1">
    <property type="nucleotide sequence ID" value="XM_065789032.1"/>
</dbReference>
<comment type="subcellular location">
    <subcellularLocation>
        <location evidence="1">Cytoplasm</location>
        <location evidence="1">Cytoskeleton</location>
        <location evidence="1">Cilium axoneme</location>
    </subcellularLocation>
</comment>
<keyword evidence="9" id="KW-1185">Reference proteome</keyword>
<dbReference type="SMART" id="SM00562">
    <property type="entry name" value="NDK"/>
    <property type="match status" value="2"/>
</dbReference>
<proteinExistence type="inferred from homology"/>
<feature type="domain" description="DM10" evidence="8">
    <location>
        <begin position="4"/>
        <end position="92"/>
    </location>
</feature>
<feature type="binding site" evidence="5">
    <location>
        <position position="204"/>
    </location>
    <ligand>
        <name>ATP</name>
        <dbReference type="ChEBI" id="CHEBI:30616"/>
    </ligand>
</feature>
<dbReference type="InterPro" id="IPR036850">
    <property type="entry name" value="NDK-like_dom_sf"/>
</dbReference>
<dbReference type="PROSITE" id="PS51374">
    <property type="entry name" value="NDPK_LIKE"/>
    <property type="match status" value="2"/>
</dbReference>
<gene>
    <name evidence="10" type="primary">LOC100205304</name>
</gene>
<dbReference type="PROSITE" id="PS00469">
    <property type="entry name" value="NDPK"/>
    <property type="match status" value="1"/>
</dbReference>
<dbReference type="GO" id="GO:0016301">
    <property type="term" value="F:kinase activity"/>
    <property type="evidence" value="ECO:0007669"/>
    <property type="project" value="UniProtKB-KW"/>
</dbReference>
<dbReference type="PIRSF" id="PIRSF036503">
    <property type="entry name" value="NDK7"/>
    <property type="match status" value="1"/>
</dbReference>
<evidence type="ECO:0000259" key="8">
    <source>
        <dbReference type="PROSITE" id="PS51336"/>
    </source>
</evidence>